<dbReference type="SMART" id="SM00028">
    <property type="entry name" value="TPR"/>
    <property type="match status" value="4"/>
</dbReference>
<feature type="compositionally biased region" description="Basic and acidic residues" evidence="3">
    <location>
        <begin position="68"/>
        <end position="84"/>
    </location>
</feature>
<dbReference type="GO" id="GO:0046813">
    <property type="term" value="P:receptor-mediated virion attachment to host cell"/>
    <property type="evidence" value="ECO:0007669"/>
    <property type="project" value="TreeGrafter"/>
</dbReference>
<dbReference type="STRING" id="169679.CSACC_02430"/>
<evidence type="ECO:0000256" key="4">
    <source>
        <dbReference type="SAM" id="Phobius"/>
    </source>
</evidence>
<evidence type="ECO:0000256" key="2">
    <source>
        <dbReference type="ARBA" id="ARBA00022803"/>
    </source>
</evidence>
<keyword evidence="2" id="KW-0802">TPR repeat</keyword>
<organism evidence="5 6">
    <name type="scientific">Clostridium saccharobutylicum</name>
    <dbReference type="NCBI Taxonomy" id="169679"/>
    <lineage>
        <taxon>Bacteria</taxon>
        <taxon>Bacillati</taxon>
        <taxon>Bacillota</taxon>
        <taxon>Clostridia</taxon>
        <taxon>Eubacteriales</taxon>
        <taxon>Clostridiaceae</taxon>
        <taxon>Clostridium</taxon>
    </lineage>
</organism>
<keyword evidence="4" id="KW-1133">Transmembrane helix</keyword>
<dbReference type="PANTHER" id="PTHR44858:SF1">
    <property type="entry name" value="UDP-N-ACETYLGLUCOSAMINE--PEPTIDE N-ACETYLGLUCOSAMINYLTRANSFERASE SPINDLY-RELATED"/>
    <property type="match status" value="1"/>
</dbReference>
<feature type="transmembrane region" description="Helical" evidence="4">
    <location>
        <begin position="12"/>
        <end position="30"/>
    </location>
</feature>
<proteinExistence type="predicted"/>
<dbReference type="PANTHER" id="PTHR44858">
    <property type="entry name" value="TETRATRICOPEPTIDE REPEAT PROTEIN 6"/>
    <property type="match status" value="1"/>
</dbReference>
<accession>A0A1S8N4B7</accession>
<evidence type="ECO:0000313" key="6">
    <source>
        <dbReference type="Proteomes" id="UP000191154"/>
    </source>
</evidence>
<evidence type="ECO:0000256" key="1">
    <source>
        <dbReference type="ARBA" id="ARBA00022737"/>
    </source>
</evidence>
<sequence length="244" mass="28353">MIRIKLPGNEKYKKIILIIFMIIAIGILFYEGRMNLTNKKIQDQSKSNEKQSIIEPLNSNEISTKNKSNKEDKSNQEEKNDSSRENELYNEAYTLFFSKQYDNAINTANELISDFPSSANGYNIRGISKSYSGDYEGGMKDIDKALEINSNYGYARFNKALTYELYGDMDKALEWYNKDLEIEDYVWTYYGISSIYGRRGDVVNTMKYLNKAIQIDKSVKETAKEEQDFQPVRNSKEFQNAVYN</sequence>
<feature type="compositionally biased region" description="Polar residues" evidence="3">
    <location>
        <begin position="57"/>
        <end position="66"/>
    </location>
</feature>
<keyword evidence="4" id="KW-0812">Transmembrane</keyword>
<dbReference type="InterPro" id="IPR019734">
    <property type="entry name" value="TPR_rpt"/>
</dbReference>
<dbReference type="Proteomes" id="UP000191154">
    <property type="component" value="Unassembled WGS sequence"/>
</dbReference>
<dbReference type="Gene3D" id="1.25.40.10">
    <property type="entry name" value="Tetratricopeptide repeat domain"/>
    <property type="match status" value="1"/>
</dbReference>
<dbReference type="RefSeq" id="WP_077865944.1">
    <property type="nucleotide sequence ID" value="NZ_LZYZ01000005.1"/>
</dbReference>
<dbReference type="GO" id="GO:0009279">
    <property type="term" value="C:cell outer membrane"/>
    <property type="evidence" value="ECO:0007669"/>
    <property type="project" value="TreeGrafter"/>
</dbReference>
<protein>
    <submittedName>
        <fullName evidence="5">Tetratricopeptide repeat protein</fullName>
    </submittedName>
</protein>
<gene>
    <name evidence="5" type="ORF">CLOSAC_28350</name>
</gene>
<comment type="caution">
    <text evidence="5">The sequence shown here is derived from an EMBL/GenBank/DDBJ whole genome shotgun (WGS) entry which is preliminary data.</text>
</comment>
<dbReference type="EMBL" id="LZYZ01000005">
    <property type="protein sequence ID" value="OOM11277.1"/>
    <property type="molecule type" value="Genomic_DNA"/>
</dbReference>
<keyword evidence="4" id="KW-0472">Membrane</keyword>
<name>A0A1S8N4B7_CLOSA</name>
<dbReference type="NCBIfam" id="NF047558">
    <property type="entry name" value="TPR_END_plus"/>
    <property type="match status" value="1"/>
</dbReference>
<dbReference type="AlphaFoldDB" id="A0A1S8N4B7"/>
<feature type="region of interest" description="Disordered" evidence="3">
    <location>
        <begin position="41"/>
        <end position="84"/>
    </location>
</feature>
<keyword evidence="1" id="KW-0677">Repeat</keyword>
<evidence type="ECO:0000313" key="5">
    <source>
        <dbReference type="EMBL" id="OOM11277.1"/>
    </source>
</evidence>
<evidence type="ECO:0000256" key="3">
    <source>
        <dbReference type="SAM" id="MobiDB-lite"/>
    </source>
</evidence>
<dbReference type="InterPro" id="IPR011990">
    <property type="entry name" value="TPR-like_helical_dom_sf"/>
</dbReference>
<reference evidence="5 6" key="1">
    <citation type="submission" date="2016-05" db="EMBL/GenBank/DDBJ databases">
        <title>Microbial solvent formation.</title>
        <authorList>
            <person name="Poehlein A."/>
            <person name="Montoya Solano J.D."/>
            <person name="Flitsch S."/>
            <person name="Krabben P."/>
            <person name="Duerre P."/>
            <person name="Daniel R."/>
        </authorList>
    </citation>
    <scope>NUCLEOTIDE SEQUENCE [LARGE SCALE GENOMIC DNA]</scope>
    <source>
        <strain evidence="5 6">L1-8</strain>
    </source>
</reference>
<dbReference type="SUPFAM" id="SSF48452">
    <property type="entry name" value="TPR-like"/>
    <property type="match status" value="1"/>
</dbReference>
<dbReference type="InterPro" id="IPR050498">
    <property type="entry name" value="Ycf3"/>
</dbReference>